<comment type="caution">
    <text evidence="2">The sequence shown here is derived from an EMBL/GenBank/DDBJ whole genome shotgun (WGS) entry which is preliminary data.</text>
</comment>
<proteinExistence type="predicted"/>
<reference evidence="2" key="1">
    <citation type="submission" date="2020-08" db="EMBL/GenBank/DDBJ databases">
        <title>Plant Genome Project.</title>
        <authorList>
            <person name="Zhang R.-G."/>
        </authorList>
    </citation>
    <scope>NUCLEOTIDE SEQUENCE</scope>
    <source>
        <strain evidence="2">WSP0</strain>
        <tissue evidence="2">Leaf</tissue>
    </source>
</reference>
<dbReference type="AlphaFoldDB" id="A0AAV6IGY2"/>
<evidence type="ECO:0000256" key="1">
    <source>
        <dbReference type="SAM" id="MobiDB-lite"/>
    </source>
</evidence>
<keyword evidence="3" id="KW-1185">Reference proteome</keyword>
<protein>
    <submittedName>
        <fullName evidence="2">Uncharacterized protein</fullName>
    </submittedName>
</protein>
<name>A0AAV6IGY2_9ERIC</name>
<accession>A0AAV6IGY2</accession>
<feature type="region of interest" description="Disordered" evidence="1">
    <location>
        <begin position="125"/>
        <end position="144"/>
    </location>
</feature>
<dbReference type="EMBL" id="JACTNZ010000010">
    <property type="protein sequence ID" value="KAG5527926.1"/>
    <property type="molecule type" value="Genomic_DNA"/>
</dbReference>
<gene>
    <name evidence="2" type="ORF">RHGRI_028752</name>
</gene>
<evidence type="ECO:0000313" key="3">
    <source>
        <dbReference type="Proteomes" id="UP000823749"/>
    </source>
</evidence>
<feature type="compositionally biased region" description="Low complexity" evidence="1">
    <location>
        <begin position="125"/>
        <end position="135"/>
    </location>
</feature>
<sequence>MRIACGADPPFCCILPSHQPLLFFISKRKIISVSNRNKHQEIPVIDFGGIDEDATLRREIVERERERALSLGGFPLPVSVLWKCKPSAWENQISGDWITLAFHPTGWKGHPEKFISDSYAPTRTSLSGLSPTTGSKASTTGCPQKRYVGPGISLPSFFRTRFLEGTGSRSYGPMKELLSEENPPVYKDTAAKEYPTLRYQRGTGGVWRPSTATFQVVMQVKFKKKL</sequence>
<dbReference type="Proteomes" id="UP000823749">
    <property type="component" value="Chromosome 10"/>
</dbReference>
<evidence type="ECO:0000313" key="2">
    <source>
        <dbReference type="EMBL" id="KAG5527926.1"/>
    </source>
</evidence>
<organism evidence="2 3">
    <name type="scientific">Rhododendron griersonianum</name>
    <dbReference type="NCBI Taxonomy" id="479676"/>
    <lineage>
        <taxon>Eukaryota</taxon>
        <taxon>Viridiplantae</taxon>
        <taxon>Streptophyta</taxon>
        <taxon>Embryophyta</taxon>
        <taxon>Tracheophyta</taxon>
        <taxon>Spermatophyta</taxon>
        <taxon>Magnoliopsida</taxon>
        <taxon>eudicotyledons</taxon>
        <taxon>Gunneridae</taxon>
        <taxon>Pentapetalae</taxon>
        <taxon>asterids</taxon>
        <taxon>Ericales</taxon>
        <taxon>Ericaceae</taxon>
        <taxon>Ericoideae</taxon>
        <taxon>Rhodoreae</taxon>
        <taxon>Rhododendron</taxon>
    </lineage>
</organism>